<dbReference type="Pfam" id="PF12706">
    <property type="entry name" value="Lactamase_B_2"/>
    <property type="match status" value="1"/>
</dbReference>
<dbReference type="GO" id="GO:0103043">
    <property type="term" value="F:phosphoribosyl 1,2-cyclic phosphate phosphodiesterase activity"/>
    <property type="evidence" value="ECO:0007669"/>
    <property type="project" value="UniProtKB-EC"/>
</dbReference>
<protein>
    <submittedName>
        <fullName evidence="2">Phosphoribosyl 1,2-cyclic phosphate phosphodiesterase</fullName>
        <ecNumber evidence="2">3.1.4.55</ecNumber>
    </submittedName>
</protein>
<feature type="domain" description="Metallo-beta-lactamase" evidence="1">
    <location>
        <begin position="47"/>
        <end position="246"/>
    </location>
</feature>
<keyword evidence="3" id="KW-1185">Reference proteome</keyword>
<reference evidence="2 3" key="1">
    <citation type="submission" date="2024-06" db="EMBL/GenBank/DDBJ databases">
        <title>Genomic Encyclopedia of Type Strains, Phase IV (KMG-IV): sequencing the most valuable type-strain genomes for metagenomic binning, comparative biology and taxonomic classification.</title>
        <authorList>
            <person name="Goeker M."/>
        </authorList>
    </citation>
    <scope>NUCLEOTIDE SEQUENCE [LARGE SCALE GENOMIC DNA]</scope>
    <source>
        <strain evidence="2 3">DSM 28303</strain>
    </source>
</reference>
<comment type="caution">
    <text evidence="2">The sequence shown here is derived from an EMBL/GenBank/DDBJ whole genome shotgun (WGS) entry which is preliminary data.</text>
</comment>
<dbReference type="PANTHER" id="PTHR42663">
    <property type="entry name" value="HYDROLASE C777.06C-RELATED-RELATED"/>
    <property type="match status" value="1"/>
</dbReference>
<dbReference type="Gene3D" id="3.60.15.10">
    <property type="entry name" value="Ribonuclease Z/Hydroxyacylglutathione hydrolase-like"/>
    <property type="match status" value="1"/>
</dbReference>
<dbReference type="InterPro" id="IPR001279">
    <property type="entry name" value="Metallo-B-lactamas"/>
</dbReference>
<proteinExistence type="predicted"/>
<evidence type="ECO:0000313" key="3">
    <source>
        <dbReference type="Proteomes" id="UP001549122"/>
    </source>
</evidence>
<evidence type="ECO:0000259" key="1">
    <source>
        <dbReference type="Pfam" id="PF12706"/>
    </source>
</evidence>
<dbReference type="SUPFAM" id="SSF56281">
    <property type="entry name" value="Metallo-hydrolase/oxidoreductase"/>
    <property type="match status" value="1"/>
</dbReference>
<organism evidence="2 3">
    <name type="scientific">Streptococcus rupicaprae</name>
    <dbReference type="NCBI Taxonomy" id="759619"/>
    <lineage>
        <taxon>Bacteria</taxon>
        <taxon>Bacillati</taxon>
        <taxon>Bacillota</taxon>
        <taxon>Bacilli</taxon>
        <taxon>Lactobacillales</taxon>
        <taxon>Streptococcaceae</taxon>
        <taxon>Streptococcus</taxon>
    </lineage>
</organism>
<keyword evidence="2" id="KW-0378">Hydrolase</keyword>
<sequence length="278" mass="31387">MKFRFIGTGASEGYPATFCGCEGCRKAKQLGGKNLRRRASAVIDDHILLDFGPDLYTANFTDLVDLPSVTDIVFTHSHVDHLYEKELFNLFEPMGVENPNLPIRIYGNETVISQIRDYMTIFRKRSLEKIAEVMTLITIQPFESFQVGNLTFTALLANHAGPNEDAYIYEIVSDGKSMLYGTDTGLLPEETKDYLTDHPLDVYIFDATSGKVPCPYKEHMGYPEIAQTLEEIRVVGRDGVRIYGTHFVHSWYEMHDDLIKSGAPYGIIPAYDGMSFEL</sequence>
<dbReference type="RefSeq" id="WP_354364513.1">
    <property type="nucleotide sequence ID" value="NZ_JBEPLO010000006.1"/>
</dbReference>
<accession>A0ABV2FGJ2</accession>
<dbReference type="Proteomes" id="UP001549122">
    <property type="component" value="Unassembled WGS sequence"/>
</dbReference>
<dbReference type="InterPro" id="IPR036866">
    <property type="entry name" value="RibonucZ/Hydroxyglut_hydro"/>
</dbReference>
<dbReference type="PANTHER" id="PTHR42663:SF6">
    <property type="entry name" value="HYDROLASE C777.06C-RELATED"/>
    <property type="match status" value="1"/>
</dbReference>
<dbReference type="EC" id="3.1.4.55" evidence="2"/>
<name>A0ABV2FGJ2_9STRE</name>
<gene>
    <name evidence="2" type="ORF">ABID29_000764</name>
</gene>
<evidence type="ECO:0000313" key="2">
    <source>
        <dbReference type="EMBL" id="MET3557654.1"/>
    </source>
</evidence>
<dbReference type="EMBL" id="JBEPLO010000006">
    <property type="protein sequence ID" value="MET3557654.1"/>
    <property type="molecule type" value="Genomic_DNA"/>
</dbReference>